<proteinExistence type="predicted"/>
<reference evidence="1 2" key="1">
    <citation type="journal article" date="2019" name="Nat. Microbiol.">
        <title>Mediterranean grassland soil C-N compound turnover is dependent on rainfall and depth, and is mediated by genomically divergent microorganisms.</title>
        <authorList>
            <person name="Diamond S."/>
            <person name="Andeer P.F."/>
            <person name="Li Z."/>
            <person name="Crits-Christoph A."/>
            <person name="Burstein D."/>
            <person name="Anantharaman K."/>
            <person name="Lane K.R."/>
            <person name="Thomas B.C."/>
            <person name="Pan C."/>
            <person name="Northen T.R."/>
            <person name="Banfield J.F."/>
        </authorList>
    </citation>
    <scope>NUCLEOTIDE SEQUENCE [LARGE SCALE GENOMIC DNA]</scope>
    <source>
        <strain evidence="1">WS_11</strain>
    </source>
</reference>
<sequence length="91" mass="9972">MVQDPEARFLHEDGEGEELVALDDHEAGLRPFVEGVRCLRLRHLEGLAGEAPDLLTASDAVAEFVQTPHPGIQQPVSARFGFTLVPQEQTI</sequence>
<name>A0A538UCX4_UNCEI</name>
<protein>
    <submittedName>
        <fullName evidence="1">Uncharacterized protein</fullName>
    </submittedName>
</protein>
<feature type="non-terminal residue" evidence="1">
    <location>
        <position position="91"/>
    </location>
</feature>
<dbReference type="Proteomes" id="UP000319771">
    <property type="component" value="Unassembled WGS sequence"/>
</dbReference>
<accession>A0A538UCX4</accession>
<evidence type="ECO:0000313" key="1">
    <source>
        <dbReference type="EMBL" id="TMQ73755.1"/>
    </source>
</evidence>
<evidence type="ECO:0000313" key="2">
    <source>
        <dbReference type="Proteomes" id="UP000319771"/>
    </source>
</evidence>
<organism evidence="1 2">
    <name type="scientific">Eiseniibacteriota bacterium</name>
    <dbReference type="NCBI Taxonomy" id="2212470"/>
    <lineage>
        <taxon>Bacteria</taxon>
        <taxon>Candidatus Eiseniibacteriota</taxon>
    </lineage>
</organism>
<dbReference type="EMBL" id="VBPB01000044">
    <property type="protein sequence ID" value="TMQ73755.1"/>
    <property type="molecule type" value="Genomic_DNA"/>
</dbReference>
<gene>
    <name evidence="1" type="ORF">E6K81_03020</name>
</gene>
<dbReference type="AlphaFoldDB" id="A0A538UCX4"/>
<comment type="caution">
    <text evidence="1">The sequence shown here is derived from an EMBL/GenBank/DDBJ whole genome shotgun (WGS) entry which is preliminary data.</text>
</comment>